<dbReference type="NCBIfam" id="NF006155">
    <property type="entry name" value="PRK08298.1"/>
    <property type="match status" value="1"/>
</dbReference>
<keyword evidence="1" id="KW-0378">Hydrolase</keyword>
<protein>
    <submittedName>
        <fullName evidence="1">Cytidine deaminase</fullName>
        <ecNumber evidence="1">3.5.4.5</ecNumber>
    </submittedName>
</protein>
<name>A0ABW3NHP7_9BACI</name>
<organism evidence="1 2">
    <name type="scientific">Oceanobacillus locisalsi</name>
    <dbReference type="NCBI Taxonomy" id="546107"/>
    <lineage>
        <taxon>Bacteria</taxon>
        <taxon>Bacillati</taxon>
        <taxon>Bacillota</taxon>
        <taxon>Bacilli</taxon>
        <taxon>Bacillales</taxon>
        <taxon>Bacillaceae</taxon>
        <taxon>Oceanobacillus</taxon>
    </lineage>
</organism>
<dbReference type="RefSeq" id="WP_379593128.1">
    <property type="nucleotide sequence ID" value="NZ_JBHTKK010000018.1"/>
</dbReference>
<sequence length="139" mass="15256">MDIEKKLYDSAVKLIKAKYSSGWGGAATMALEDGTILTSIAPEVIVASTELCMETGAILEAHKLGKKVTHSMCLVRDDEHSEFKVLSPCGVCQERLFYWGPSVKVAVSIPGKDVVFKTLSEVQPYHWTAAYPDEDLFDA</sequence>
<dbReference type="CDD" id="cd01283">
    <property type="entry name" value="cytidine_deaminase"/>
    <property type="match status" value="1"/>
</dbReference>
<comment type="caution">
    <text evidence="1">The sequence shown here is derived from an EMBL/GenBank/DDBJ whole genome shotgun (WGS) entry which is preliminary data.</text>
</comment>
<evidence type="ECO:0000313" key="2">
    <source>
        <dbReference type="Proteomes" id="UP001597041"/>
    </source>
</evidence>
<dbReference type="SUPFAM" id="SSF53927">
    <property type="entry name" value="Cytidine deaminase-like"/>
    <property type="match status" value="1"/>
</dbReference>
<reference evidence="2" key="1">
    <citation type="journal article" date="2019" name="Int. J. Syst. Evol. Microbiol.">
        <title>The Global Catalogue of Microorganisms (GCM) 10K type strain sequencing project: providing services to taxonomists for standard genome sequencing and annotation.</title>
        <authorList>
            <consortium name="The Broad Institute Genomics Platform"/>
            <consortium name="The Broad Institute Genome Sequencing Center for Infectious Disease"/>
            <person name="Wu L."/>
            <person name="Ma J."/>
        </authorList>
    </citation>
    <scope>NUCLEOTIDE SEQUENCE [LARGE SCALE GENOMIC DNA]</scope>
    <source>
        <strain evidence="2">CCUG 56608</strain>
    </source>
</reference>
<accession>A0ABW3NHP7</accession>
<keyword evidence="2" id="KW-1185">Reference proteome</keyword>
<dbReference type="InterPro" id="IPR016193">
    <property type="entry name" value="Cytidine_deaminase-like"/>
</dbReference>
<dbReference type="EC" id="3.5.4.5" evidence="1"/>
<dbReference type="Gene3D" id="3.40.140.10">
    <property type="entry name" value="Cytidine Deaminase, domain 2"/>
    <property type="match status" value="1"/>
</dbReference>
<dbReference type="GO" id="GO:0004126">
    <property type="term" value="F:cytidine deaminase activity"/>
    <property type="evidence" value="ECO:0007669"/>
    <property type="project" value="UniProtKB-EC"/>
</dbReference>
<dbReference type="EMBL" id="JBHTKK010000018">
    <property type="protein sequence ID" value="MFD1067142.1"/>
    <property type="molecule type" value="Genomic_DNA"/>
</dbReference>
<proteinExistence type="predicted"/>
<evidence type="ECO:0000313" key="1">
    <source>
        <dbReference type="EMBL" id="MFD1067142.1"/>
    </source>
</evidence>
<gene>
    <name evidence="1" type="ORF">ACFQ19_14100</name>
</gene>
<dbReference type="Proteomes" id="UP001597041">
    <property type="component" value="Unassembled WGS sequence"/>
</dbReference>